<dbReference type="InterPro" id="IPR020945">
    <property type="entry name" value="DMSO/NO3_reduct_chaperone"/>
</dbReference>
<evidence type="ECO:0000313" key="3">
    <source>
        <dbReference type="Proteomes" id="UP000179076"/>
    </source>
</evidence>
<dbReference type="InterPro" id="IPR036411">
    <property type="entry name" value="TorD-like_sf"/>
</dbReference>
<evidence type="ECO:0000313" key="2">
    <source>
        <dbReference type="EMBL" id="OGI61383.1"/>
    </source>
</evidence>
<reference evidence="2 3" key="1">
    <citation type="journal article" date="2016" name="Nat. Commun.">
        <title>Thousands of microbial genomes shed light on interconnected biogeochemical processes in an aquifer system.</title>
        <authorList>
            <person name="Anantharaman K."/>
            <person name="Brown C.T."/>
            <person name="Hug L.A."/>
            <person name="Sharon I."/>
            <person name="Castelle C.J."/>
            <person name="Probst A.J."/>
            <person name="Thomas B.C."/>
            <person name="Singh A."/>
            <person name="Wilkins M.J."/>
            <person name="Karaoz U."/>
            <person name="Brodie E.L."/>
            <person name="Williams K.H."/>
            <person name="Hubbard S.S."/>
            <person name="Banfield J.F."/>
        </authorList>
    </citation>
    <scope>NUCLEOTIDE SEQUENCE [LARGE SCALE GENOMIC DNA]</scope>
</reference>
<comment type="caution">
    <text evidence="2">The sequence shown here is derived from an EMBL/GenBank/DDBJ whole genome shotgun (WGS) entry which is preliminary data.</text>
</comment>
<dbReference type="InterPro" id="IPR050289">
    <property type="entry name" value="TorD/DmsD_chaperones"/>
</dbReference>
<dbReference type="Proteomes" id="UP000179076">
    <property type="component" value="Unassembled WGS sequence"/>
</dbReference>
<dbReference type="PANTHER" id="PTHR34227:SF1">
    <property type="entry name" value="DIMETHYL SULFOXIDE REDUCTASE CHAPERONE-RELATED"/>
    <property type="match status" value="1"/>
</dbReference>
<name>A0A1F6UVJ8_9PROT</name>
<protein>
    <recommendedName>
        <fullName evidence="4">Molecular chaperone TorD</fullName>
    </recommendedName>
</protein>
<accession>A0A1F6UVJ8</accession>
<dbReference type="EMBL" id="MFSP01000199">
    <property type="protein sequence ID" value="OGI61383.1"/>
    <property type="molecule type" value="Genomic_DNA"/>
</dbReference>
<proteinExistence type="predicted"/>
<evidence type="ECO:0008006" key="4">
    <source>
        <dbReference type="Google" id="ProtNLM"/>
    </source>
</evidence>
<dbReference type="SUPFAM" id="SSF89155">
    <property type="entry name" value="TorD-like"/>
    <property type="match status" value="1"/>
</dbReference>
<dbReference type="Pfam" id="PF02613">
    <property type="entry name" value="Nitrate_red_del"/>
    <property type="match status" value="1"/>
</dbReference>
<dbReference type="AlphaFoldDB" id="A0A1F6UVJ8"/>
<sequence>MTLPMTAARFEEQAGRRSEGYWLLSRLFLELPTPAGLAELRAALANVKSDSDLVRDDLLFLRNAVDDAMAVPAGAVAAAVEYTRRFVAMPKGSQEPLPYESHVREGCLPGAATENIRALAAQWGYGDVAPESGSPDHLGAELRLMALLCHDERTGWRTGERALAIESLRRQNRFLDDHLAQWAPDYCAAVAARAENSYVEAVARITANLVRADVAALAEIFVQVDAPGADTHTPVAIQL</sequence>
<organism evidence="2 3">
    <name type="scientific">Candidatus Muproteobacteria bacterium RBG_16_60_9</name>
    <dbReference type="NCBI Taxonomy" id="1817755"/>
    <lineage>
        <taxon>Bacteria</taxon>
        <taxon>Pseudomonadati</taxon>
        <taxon>Pseudomonadota</taxon>
        <taxon>Candidatus Muproteobacteria</taxon>
    </lineage>
</organism>
<gene>
    <name evidence="2" type="ORF">A2W18_09275</name>
</gene>
<dbReference type="PANTHER" id="PTHR34227">
    <property type="entry name" value="CHAPERONE PROTEIN YCDY"/>
    <property type="match status" value="1"/>
</dbReference>
<dbReference type="Gene3D" id="1.10.3480.10">
    <property type="entry name" value="TorD-like"/>
    <property type="match status" value="1"/>
</dbReference>
<keyword evidence="1" id="KW-0143">Chaperone</keyword>
<evidence type="ECO:0000256" key="1">
    <source>
        <dbReference type="ARBA" id="ARBA00023186"/>
    </source>
</evidence>